<dbReference type="PROSITE" id="PS50878">
    <property type="entry name" value="RT_POL"/>
    <property type="match status" value="1"/>
</dbReference>
<sequence length="416" mass="47281">MEKAEVLNDFFASVFTGKCLSHTAQVTEGRDWENAEPPTVGEDQVREYLRNLKVHKSMGPDEMHPRVLRELADEVARPLSIIFEKSWQSGEVPADWKRGNITPIFKKGKKEDPGNYRPVSLTSVPGKTMEQTLLETMLRHMEDDKVTGDSQHGFTRGKSCLTNLVAFYDGVTASVDKGRAADIIYLDLCKAFDTVPHDILVSKLERHGFDRWTMWWIRNWLDGRTQRVVVNGSMSKWRTVTSGVSQGSVLGPALFNIFVSDMDNGIECTLSKFADDTKLCGVVNMLEGSDAIQRDLDRLERWDCVNRMKFNKAKGKVLHVGRHNPKHDDRLGEEWIESSPEEKDLGVLIDEKLNMSRQCALAAQKANCVLGCIKKGVTSRLREVILPLYSALVRPHLEYCIQLWGPQYRRDMELLE</sequence>
<dbReference type="Pfam" id="PF00078">
    <property type="entry name" value="RVT_1"/>
    <property type="match status" value="1"/>
</dbReference>
<dbReference type="InterPro" id="IPR043502">
    <property type="entry name" value="DNA/RNA_pol_sf"/>
</dbReference>
<reference evidence="2 3" key="1">
    <citation type="submission" date="2024-06" db="EMBL/GenBank/DDBJ databases">
        <title>The draft genome of Grus japonensis, version 3.</title>
        <authorList>
            <person name="Nabeshima K."/>
            <person name="Suzuki S."/>
            <person name="Onuma M."/>
        </authorList>
    </citation>
    <scope>NUCLEOTIDE SEQUENCE [LARGE SCALE GENOMIC DNA]</scope>
    <source>
        <strain evidence="2 3">451A</strain>
    </source>
</reference>
<accession>A0ABC9WCW7</accession>
<dbReference type="SUPFAM" id="SSF56672">
    <property type="entry name" value="DNA/RNA polymerases"/>
    <property type="match status" value="1"/>
</dbReference>
<evidence type="ECO:0000313" key="3">
    <source>
        <dbReference type="Proteomes" id="UP001623348"/>
    </source>
</evidence>
<protein>
    <submittedName>
        <fullName evidence="2">Mitochondrial enolase superfamily member 1</fullName>
    </submittedName>
</protein>
<dbReference type="InterPro" id="IPR000477">
    <property type="entry name" value="RT_dom"/>
</dbReference>
<organism evidence="2 3">
    <name type="scientific">Grus japonensis</name>
    <name type="common">Japanese crane</name>
    <name type="synonym">Red-crowned crane</name>
    <dbReference type="NCBI Taxonomy" id="30415"/>
    <lineage>
        <taxon>Eukaryota</taxon>
        <taxon>Metazoa</taxon>
        <taxon>Chordata</taxon>
        <taxon>Craniata</taxon>
        <taxon>Vertebrata</taxon>
        <taxon>Euteleostomi</taxon>
        <taxon>Archelosauria</taxon>
        <taxon>Archosauria</taxon>
        <taxon>Dinosauria</taxon>
        <taxon>Saurischia</taxon>
        <taxon>Theropoda</taxon>
        <taxon>Coelurosauria</taxon>
        <taxon>Aves</taxon>
        <taxon>Neognathae</taxon>
        <taxon>Neoaves</taxon>
        <taxon>Gruiformes</taxon>
        <taxon>Gruidae</taxon>
        <taxon>Grus</taxon>
    </lineage>
</organism>
<name>A0ABC9WCW7_GRUJA</name>
<dbReference type="AlphaFoldDB" id="A0ABC9WCW7"/>
<keyword evidence="3" id="KW-1185">Reference proteome</keyword>
<dbReference type="PANTHER" id="PTHR33332">
    <property type="entry name" value="REVERSE TRANSCRIPTASE DOMAIN-CONTAINING PROTEIN"/>
    <property type="match status" value="1"/>
</dbReference>
<evidence type="ECO:0000259" key="1">
    <source>
        <dbReference type="PROSITE" id="PS50878"/>
    </source>
</evidence>
<dbReference type="Proteomes" id="UP001623348">
    <property type="component" value="Unassembled WGS sequence"/>
</dbReference>
<gene>
    <name evidence="2" type="ORF">GRJ2_000730200</name>
</gene>
<evidence type="ECO:0000313" key="2">
    <source>
        <dbReference type="EMBL" id="GAB0182649.1"/>
    </source>
</evidence>
<dbReference type="CDD" id="cd01650">
    <property type="entry name" value="RT_nLTR_like"/>
    <property type="match status" value="1"/>
</dbReference>
<comment type="caution">
    <text evidence="2">The sequence shown here is derived from an EMBL/GenBank/DDBJ whole genome shotgun (WGS) entry which is preliminary data.</text>
</comment>
<feature type="domain" description="Reverse transcriptase" evidence="1">
    <location>
        <begin position="85"/>
        <end position="349"/>
    </location>
</feature>
<proteinExistence type="predicted"/>
<dbReference type="EMBL" id="BAAFJT010000002">
    <property type="protein sequence ID" value="GAB0182649.1"/>
    <property type="molecule type" value="Genomic_DNA"/>
</dbReference>